<accession>A0AAE0FC59</accession>
<dbReference type="Proteomes" id="UP001190700">
    <property type="component" value="Unassembled WGS sequence"/>
</dbReference>
<proteinExistence type="predicted"/>
<gene>
    <name evidence="2" type="ORF">CYMTET_34188</name>
</gene>
<reference evidence="2 3" key="1">
    <citation type="journal article" date="2015" name="Genome Biol. Evol.">
        <title>Comparative Genomics of a Bacterivorous Green Alga Reveals Evolutionary Causalities and Consequences of Phago-Mixotrophic Mode of Nutrition.</title>
        <authorList>
            <person name="Burns J.A."/>
            <person name="Paasch A."/>
            <person name="Narechania A."/>
            <person name="Kim E."/>
        </authorList>
    </citation>
    <scope>NUCLEOTIDE SEQUENCE [LARGE SCALE GENOMIC DNA]</scope>
    <source>
        <strain evidence="2 3">PLY_AMNH</strain>
    </source>
</reference>
<organism evidence="2 3">
    <name type="scientific">Cymbomonas tetramitiformis</name>
    <dbReference type="NCBI Taxonomy" id="36881"/>
    <lineage>
        <taxon>Eukaryota</taxon>
        <taxon>Viridiplantae</taxon>
        <taxon>Chlorophyta</taxon>
        <taxon>Pyramimonadophyceae</taxon>
        <taxon>Pyramimonadales</taxon>
        <taxon>Pyramimonadaceae</taxon>
        <taxon>Cymbomonas</taxon>
    </lineage>
</organism>
<sequence>MVAWAQINGCDGPAGATQALALAHCGAIIRSVVSDSSLYLCLSRMPPRFTPLSSTLPSLALPRLASSFPGFPTPSSLRLTAALPRACLRPTTSHLLHPLLVARGNSVIGVTQLHRSYLGEAQSCTAPKAASHTTEGGVDETKDVEGNAAESPQGPRARGQSGDQNRVIYNPLVELMGWACRAPTLPPLCLPLLSGV</sequence>
<protein>
    <submittedName>
        <fullName evidence="2">Uncharacterized protein</fullName>
    </submittedName>
</protein>
<feature type="region of interest" description="Disordered" evidence="1">
    <location>
        <begin position="124"/>
        <end position="163"/>
    </location>
</feature>
<dbReference type="AlphaFoldDB" id="A0AAE0FC59"/>
<comment type="caution">
    <text evidence="2">The sequence shown here is derived from an EMBL/GenBank/DDBJ whole genome shotgun (WGS) entry which is preliminary data.</text>
</comment>
<dbReference type="EMBL" id="LGRX02021434">
    <property type="protein sequence ID" value="KAK3256686.1"/>
    <property type="molecule type" value="Genomic_DNA"/>
</dbReference>
<evidence type="ECO:0000313" key="3">
    <source>
        <dbReference type="Proteomes" id="UP001190700"/>
    </source>
</evidence>
<name>A0AAE0FC59_9CHLO</name>
<keyword evidence="3" id="KW-1185">Reference proteome</keyword>
<evidence type="ECO:0000256" key="1">
    <source>
        <dbReference type="SAM" id="MobiDB-lite"/>
    </source>
</evidence>
<evidence type="ECO:0000313" key="2">
    <source>
        <dbReference type="EMBL" id="KAK3256686.1"/>
    </source>
</evidence>